<evidence type="ECO:0000259" key="5">
    <source>
        <dbReference type="PROSITE" id="PS50893"/>
    </source>
</evidence>
<dbReference type="SMART" id="SM00382">
    <property type="entry name" value="AAA"/>
    <property type="match status" value="2"/>
</dbReference>
<evidence type="ECO:0000256" key="1">
    <source>
        <dbReference type="ARBA" id="ARBA00022737"/>
    </source>
</evidence>
<feature type="compositionally biased region" description="Basic and acidic residues" evidence="4">
    <location>
        <begin position="242"/>
        <end position="267"/>
    </location>
</feature>
<keyword evidence="2" id="KW-0547">Nucleotide-binding</keyword>
<evidence type="ECO:0000256" key="4">
    <source>
        <dbReference type="SAM" id="MobiDB-lite"/>
    </source>
</evidence>
<keyword evidence="1" id="KW-0677">Repeat</keyword>
<dbReference type="InterPro" id="IPR050611">
    <property type="entry name" value="ABCF"/>
</dbReference>
<dbReference type="AlphaFoldDB" id="A0A1A8TEV6"/>
<evidence type="ECO:0000256" key="3">
    <source>
        <dbReference type="ARBA" id="ARBA00022840"/>
    </source>
</evidence>
<name>A0A1A8TEV6_9GAMM</name>
<dbReference type="Gene3D" id="3.40.50.300">
    <property type="entry name" value="P-loop containing nucleotide triphosphate hydrolases"/>
    <property type="match status" value="2"/>
</dbReference>
<accession>A0A1A8TEV6</accession>
<dbReference type="Pfam" id="PF00005">
    <property type="entry name" value="ABC_tran"/>
    <property type="match status" value="2"/>
</dbReference>
<dbReference type="SUPFAM" id="SSF52540">
    <property type="entry name" value="P-loop containing nucleoside triphosphate hydrolases"/>
    <property type="match status" value="2"/>
</dbReference>
<dbReference type="STRING" id="295068.MAQ5080_01732"/>
<sequence length="516" mass="57157">MLVLSNLSYALPNGDALFSNLSFSCSPSDHVTALIGRNGIGKSTLLRCIAEQVSGVSVSGTLLTYEQASAEHVSALRVIDALGQGLYFDALLRVEQGVPEEADIDLLEQHWQVRELATAWLDDAHLSLDLQQPLHTLSGGQRTKVRLIGLFQQQPDVLLLDEPSNHLDKASTQWLIKQLQHTNSTVLLVSHDATLLNSVKHFLVLDEQGVTPHQMDFGSLRALLEKQRQDTQKAISHAKAQLKKEQREQQARELKAEQRQRQGEAERQSGSQSKLLLDRKKNKAQAQTGAQKRVAEQRSQALQVHLRQQQSQQTQVSKLQLSLAGQTKGQRRVLDIFQGVLPYGDATPITISLERGERLRLEGANGSGKSTLIQCILGQQPLLAGELKQHTEALYLDQHLSLLDQYTSPLALLQEQLPRFDLSTLRTLLGSIGLRADRVFLPCSHLSGGERMKVALLLISQLPSEGLLILDETDNHLDLDSQAQLAAALEHYQGALIFVTHQDHWLRADLVLTLAG</sequence>
<reference evidence="6 7" key="1">
    <citation type="submission" date="2016-06" db="EMBL/GenBank/DDBJ databases">
        <authorList>
            <person name="Kjaerup R.B."/>
            <person name="Dalgaard T.S."/>
            <person name="Juul-Madsen H.R."/>
        </authorList>
    </citation>
    <scope>NUCLEOTIDE SEQUENCE [LARGE SCALE GENOMIC DNA]</scope>
    <source>
        <strain evidence="6 7">CECT 5080</strain>
    </source>
</reference>
<dbReference type="InterPro" id="IPR027417">
    <property type="entry name" value="P-loop_NTPase"/>
</dbReference>
<proteinExistence type="predicted"/>
<evidence type="ECO:0000313" key="7">
    <source>
        <dbReference type="Proteomes" id="UP000092627"/>
    </source>
</evidence>
<dbReference type="EMBL" id="FLOC01000008">
    <property type="protein sequence ID" value="SBS30640.1"/>
    <property type="molecule type" value="Genomic_DNA"/>
</dbReference>
<dbReference type="PROSITE" id="PS50893">
    <property type="entry name" value="ABC_TRANSPORTER_2"/>
    <property type="match status" value="1"/>
</dbReference>
<dbReference type="PANTHER" id="PTHR19211">
    <property type="entry name" value="ATP-BINDING TRANSPORT PROTEIN-RELATED"/>
    <property type="match status" value="1"/>
</dbReference>
<dbReference type="InterPro" id="IPR003439">
    <property type="entry name" value="ABC_transporter-like_ATP-bd"/>
</dbReference>
<organism evidence="6 7">
    <name type="scientific">Marinomonas aquimarina</name>
    <dbReference type="NCBI Taxonomy" id="295068"/>
    <lineage>
        <taxon>Bacteria</taxon>
        <taxon>Pseudomonadati</taxon>
        <taxon>Pseudomonadota</taxon>
        <taxon>Gammaproteobacteria</taxon>
        <taxon>Oceanospirillales</taxon>
        <taxon>Oceanospirillaceae</taxon>
        <taxon>Marinomonas</taxon>
    </lineage>
</organism>
<keyword evidence="7" id="KW-1185">Reference proteome</keyword>
<dbReference type="GO" id="GO:0005524">
    <property type="term" value="F:ATP binding"/>
    <property type="evidence" value="ECO:0007669"/>
    <property type="project" value="UniProtKB-KW"/>
</dbReference>
<dbReference type="OrthoDB" id="9776369at2"/>
<dbReference type="Proteomes" id="UP000092627">
    <property type="component" value="Unassembled WGS sequence"/>
</dbReference>
<dbReference type="PROSITE" id="PS00211">
    <property type="entry name" value="ABC_TRANSPORTER_1"/>
    <property type="match status" value="1"/>
</dbReference>
<dbReference type="InterPro" id="IPR017871">
    <property type="entry name" value="ABC_transporter-like_CS"/>
</dbReference>
<dbReference type="RefSeq" id="WP_067208597.1">
    <property type="nucleotide sequence ID" value="NZ_FLOC01000008.1"/>
</dbReference>
<gene>
    <name evidence="6" type="primary">yheS_2</name>
    <name evidence="6" type="ORF">MAQ5080_01732</name>
</gene>
<feature type="region of interest" description="Disordered" evidence="4">
    <location>
        <begin position="233"/>
        <end position="301"/>
    </location>
</feature>
<keyword evidence="3 6" id="KW-0067">ATP-binding</keyword>
<dbReference type="PANTHER" id="PTHR19211:SF6">
    <property type="entry name" value="BLL7188 PROTEIN"/>
    <property type="match status" value="1"/>
</dbReference>
<dbReference type="GO" id="GO:0016887">
    <property type="term" value="F:ATP hydrolysis activity"/>
    <property type="evidence" value="ECO:0007669"/>
    <property type="project" value="InterPro"/>
</dbReference>
<evidence type="ECO:0000256" key="2">
    <source>
        <dbReference type="ARBA" id="ARBA00022741"/>
    </source>
</evidence>
<feature type="domain" description="ABC transporter" evidence="5">
    <location>
        <begin position="2"/>
        <end position="232"/>
    </location>
</feature>
<protein>
    <submittedName>
        <fullName evidence="6">Putative ABC transporter ATP-binding protein YheS</fullName>
    </submittedName>
</protein>
<evidence type="ECO:0000313" key="6">
    <source>
        <dbReference type="EMBL" id="SBS30640.1"/>
    </source>
</evidence>
<dbReference type="InterPro" id="IPR003593">
    <property type="entry name" value="AAA+_ATPase"/>
</dbReference>